<proteinExistence type="predicted"/>
<dbReference type="RefSeq" id="WP_274286507.1">
    <property type="nucleotide sequence ID" value="NZ_BAAARI010000005.1"/>
</dbReference>
<protein>
    <recommendedName>
        <fullName evidence="4">Cytochrome oxidase subunit II transmembrane region profile domain-containing protein</fullName>
    </recommendedName>
</protein>
<accession>A0ABN3P767</accession>
<gene>
    <name evidence="2" type="ORF">GCM10009862_08830</name>
</gene>
<organism evidence="2 3">
    <name type="scientific">Microbacterium binotii</name>
    <dbReference type="NCBI Taxonomy" id="462710"/>
    <lineage>
        <taxon>Bacteria</taxon>
        <taxon>Bacillati</taxon>
        <taxon>Actinomycetota</taxon>
        <taxon>Actinomycetes</taxon>
        <taxon>Micrococcales</taxon>
        <taxon>Microbacteriaceae</taxon>
        <taxon>Microbacterium</taxon>
    </lineage>
</organism>
<dbReference type="EMBL" id="BAAARI010000005">
    <property type="protein sequence ID" value="GAA2572188.1"/>
    <property type="molecule type" value="Genomic_DNA"/>
</dbReference>
<keyword evidence="3" id="KW-1185">Reference proteome</keyword>
<keyword evidence="1" id="KW-1133">Transmembrane helix</keyword>
<name>A0ABN3P767_9MICO</name>
<evidence type="ECO:0008006" key="4">
    <source>
        <dbReference type="Google" id="ProtNLM"/>
    </source>
</evidence>
<feature type="transmembrane region" description="Helical" evidence="1">
    <location>
        <begin position="6"/>
        <end position="30"/>
    </location>
</feature>
<sequence>MENIWVAALWSILPTIVVTATFFFIVRSILRMDRTERRVYSEIEAEERAKRGLPPVASDH</sequence>
<evidence type="ECO:0000313" key="2">
    <source>
        <dbReference type="EMBL" id="GAA2572188.1"/>
    </source>
</evidence>
<evidence type="ECO:0000313" key="3">
    <source>
        <dbReference type="Proteomes" id="UP001500274"/>
    </source>
</evidence>
<keyword evidence="1" id="KW-0472">Membrane</keyword>
<dbReference type="Proteomes" id="UP001500274">
    <property type="component" value="Unassembled WGS sequence"/>
</dbReference>
<evidence type="ECO:0000256" key="1">
    <source>
        <dbReference type="SAM" id="Phobius"/>
    </source>
</evidence>
<comment type="caution">
    <text evidence="2">The sequence shown here is derived from an EMBL/GenBank/DDBJ whole genome shotgun (WGS) entry which is preliminary data.</text>
</comment>
<reference evidence="2 3" key="1">
    <citation type="journal article" date="2019" name="Int. J. Syst. Evol. Microbiol.">
        <title>The Global Catalogue of Microorganisms (GCM) 10K type strain sequencing project: providing services to taxonomists for standard genome sequencing and annotation.</title>
        <authorList>
            <consortium name="The Broad Institute Genomics Platform"/>
            <consortium name="The Broad Institute Genome Sequencing Center for Infectious Disease"/>
            <person name="Wu L."/>
            <person name="Ma J."/>
        </authorList>
    </citation>
    <scope>NUCLEOTIDE SEQUENCE [LARGE SCALE GENOMIC DNA]</scope>
    <source>
        <strain evidence="2 3">JCM 16365</strain>
    </source>
</reference>
<keyword evidence="1" id="KW-0812">Transmembrane</keyword>